<evidence type="ECO:0000313" key="2">
    <source>
        <dbReference type="Proteomes" id="UP000010074"/>
    </source>
</evidence>
<dbReference type="KEGG" id="bbat:Bdt_3060"/>
<dbReference type="Proteomes" id="UP000010074">
    <property type="component" value="Chromosome"/>
</dbReference>
<accession>K7Z114</accession>
<dbReference type="HOGENOM" id="CLU_3340659_0_0_7"/>
<gene>
    <name evidence="1" type="ORF">Bdt_3060</name>
</gene>
<dbReference type="AlphaFoldDB" id="K7Z114"/>
<dbReference type="PATRIC" id="fig|1069642.3.peg.3026"/>
<sequence length="37" mass="4378">MVAVMKYQILWDWFSKEHVLVVGTKKALKTKIGWPFV</sequence>
<protein>
    <submittedName>
        <fullName evidence="1">Uncharacterized protein</fullName>
    </submittedName>
</protein>
<evidence type="ECO:0000313" key="1">
    <source>
        <dbReference type="EMBL" id="AFY02735.1"/>
    </source>
</evidence>
<name>K7Z114_BDEBC</name>
<dbReference type="EMBL" id="CP002930">
    <property type="protein sequence ID" value="AFY02735.1"/>
    <property type="molecule type" value="Genomic_DNA"/>
</dbReference>
<organism evidence="1 2">
    <name type="scientific">Bdellovibrio bacteriovorus str. Tiberius</name>
    <dbReference type="NCBI Taxonomy" id="1069642"/>
    <lineage>
        <taxon>Bacteria</taxon>
        <taxon>Pseudomonadati</taxon>
        <taxon>Bdellovibrionota</taxon>
        <taxon>Bdellovibrionia</taxon>
        <taxon>Bdellovibrionales</taxon>
        <taxon>Pseudobdellovibrionaceae</taxon>
        <taxon>Bdellovibrio</taxon>
    </lineage>
</organism>
<proteinExistence type="predicted"/>
<reference evidence="1 2" key="1">
    <citation type="journal article" date="2012" name="BMC Genomics">
        <title>Genome analysis of a simultaneously predatory and prey-independent, novel Bdellovibrio bacteriovorus from the River Tiber, supports in silico predictions of both ancient and recent lateral gene transfer from diverse bacteria.</title>
        <authorList>
            <person name="Hobley L."/>
            <person name="Lerner T.R."/>
            <person name="Williams L.E."/>
            <person name="Lambert C."/>
            <person name="Till R."/>
            <person name="Milner D.S."/>
            <person name="Basford S.M."/>
            <person name="Capeness M.J."/>
            <person name="Fenton A.K."/>
            <person name="Atterbury R.J."/>
            <person name="Harris M.A."/>
            <person name="Sockett R.E."/>
        </authorList>
    </citation>
    <scope>NUCLEOTIDE SEQUENCE [LARGE SCALE GENOMIC DNA]</scope>
    <source>
        <strain evidence="1 2">Tiberius</strain>
    </source>
</reference>